<dbReference type="InterPro" id="IPR029063">
    <property type="entry name" value="SAM-dependent_MTases_sf"/>
</dbReference>
<reference evidence="3 4" key="1">
    <citation type="submission" date="2020-03" db="EMBL/GenBank/DDBJ databases">
        <title>Genomic Encyclopedia of Type Strains, Phase III (KMG-III): the genomes of soil and plant-associated and newly described type strains.</title>
        <authorList>
            <person name="Whitman W."/>
        </authorList>
    </citation>
    <scope>NUCLEOTIDE SEQUENCE [LARGE SCALE GENOMIC DNA]</scope>
    <source>
        <strain evidence="3 4">CECT 8804</strain>
    </source>
</reference>
<dbReference type="PANTHER" id="PTHR45277">
    <property type="entry name" value="EXPRESSED PROTEIN"/>
    <property type="match status" value="1"/>
</dbReference>
<keyword evidence="3" id="KW-0489">Methyltransferase</keyword>
<comment type="caution">
    <text evidence="3">The sequence shown here is derived from an EMBL/GenBank/DDBJ whole genome shotgun (WGS) entry which is preliminary data.</text>
</comment>
<organism evidence="3 4">
    <name type="scientific">Sphingomonas vulcanisoli</name>
    <dbReference type="NCBI Taxonomy" id="1658060"/>
    <lineage>
        <taxon>Bacteria</taxon>
        <taxon>Pseudomonadati</taxon>
        <taxon>Pseudomonadota</taxon>
        <taxon>Alphaproteobacteria</taxon>
        <taxon>Sphingomonadales</taxon>
        <taxon>Sphingomonadaceae</taxon>
        <taxon>Sphingomonas</taxon>
    </lineage>
</organism>
<dbReference type="GO" id="GO:0032259">
    <property type="term" value="P:methylation"/>
    <property type="evidence" value="ECO:0007669"/>
    <property type="project" value="UniProtKB-KW"/>
</dbReference>
<keyword evidence="1" id="KW-0472">Membrane</keyword>
<dbReference type="InterPro" id="IPR013216">
    <property type="entry name" value="Methyltransf_11"/>
</dbReference>
<dbReference type="CDD" id="cd02440">
    <property type="entry name" value="AdoMet_MTases"/>
    <property type="match status" value="1"/>
</dbReference>
<keyword evidence="1" id="KW-0812">Transmembrane</keyword>
<dbReference type="Proteomes" id="UP000727456">
    <property type="component" value="Unassembled WGS sequence"/>
</dbReference>
<dbReference type="PANTHER" id="PTHR45277:SF1">
    <property type="entry name" value="EXPRESSED PROTEIN"/>
    <property type="match status" value="1"/>
</dbReference>
<sequence length="241" mass="25344">MSARPAYGIDAPGVVRGLGLAAAVAIPLAIYARADSAPDWLRLLRPSLTGAGVGMGLMCLWMLLSSLLLKQRVAGALLDRAPWRGDERVLDVGCGRGLLSVAAARRVPSGSVTAIDKWQAKDLSGNTAAGVRANALAAGVADRVTVETGDACALPFADGSFDVVGSMTVIHNIPSAEDRAKAIAEIWRVTRPGGNILIYDIHHTGAYAKQLRALGAQNLWRSGPTFLWGMFDHRISAVKPA</sequence>
<accession>A0ABX0TQK3</accession>
<evidence type="ECO:0000313" key="4">
    <source>
        <dbReference type="Proteomes" id="UP000727456"/>
    </source>
</evidence>
<keyword evidence="1" id="KW-1133">Transmembrane helix</keyword>
<dbReference type="EMBL" id="JAAOZC010000002">
    <property type="protein sequence ID" value="NIJ07368.1"/>
    <property type="molecule type" value="Genomic_DNA"/>
</dbReference>
<proteinExistence type="predicted"/>
<name>A0ABX0TQK3_9SPHN</name>
<feature type="transmembrane region" description="Helical" evidence="1">
    <location>
        <begin position="12"/>
        <end position="31"/>
    </location>
</feature>
<dbReference type="GO" id="GO:0008168">
    <property type="term" value="F:methyltransferase activity"/>
    <property type="evidence" value="ECO:0007669"/>
    <property type="project" value="UniProtKB-KW"/>
</dbReference>
<evidence type="ECO:0000259" key="2">
    <source>
        <dbReference type="Pfam" id="PF08241"/>
    </source>
</evidence>
<keyword evidence="3" id="KW-0808">Transferase</keyword>
<dbReference type="RefSeq" id="WP_167072237.1">
    <property type="nucleotide sequence ID" value="NZ_JAAOZC010000002.1"/>
</dbReference>
<dbReference type="Pfam" id="PF08241">
    <property type="entry name" value="Methyltransf_11"/>
    <property type="match status" value="1"/>
</dbReference>
<dbReference type="Gene3D" id="3.40.50.150">
    <property type="entry name" value="Vaccinia Virus protein VP39"/>
    <property type="match status" value="1"/>
</dbReference>
<feature type="domain" description="Methyltransferase type 11" evidence="2">
    <location>
        <begin position="90"/>
        <end position="198"/>
    </location>
</feature>
<feature type="transmembrane region" description="Helical" evidence="1">
    <location>
        <begin position="51"/>
        <end position="69"/>
    </location>
</feature>
<protein>
    <submittedName>
        <fullName evidence="3">SAM-dependent methyltransferase</fullName>
    </submittedName>
</protein>
<evidence type="ECO:0000256" key="1">
    <source>
        <dbReference type="SAM" id="Phobius"/>
    </source>
</evidence>
<gene>
    <name evidence="3" type="ORF">FHS31_000964</name>
</gene>
<dbReference type="SUPFAM" id="SSF53335">
    <property type="entry name" value="S-adenosyl-L-methionine-dependent methyltransferases"/>
    <property type="match status" value="1"/>
</dbReference>
<keyword evidence="4" id="KW-1185">Reference proteome</keyword>
<evidence type="ECO:0000313" key="3">
    <source>
        <dbReference type="EMBL" id="NIJ07368.1"/>
    </source>
</evidence>